<accession>A0A7X1AYQ8</accession>
<evidence type="ECO:0000256" key="1">
    <source>
        <dbReference type="SAM" id="Phobius"/>
    </source>
</evidence>
<evidence type="ECO:0000313" key="3">
    <source>
        <dbReference type="Proteomes" id="UP000525652"/>
    </source>
</evidence>
<reference evidence="2 3" key="1">
    <citation type="submission" date="2020-07" db="EMBL/GenBank/DDBJ databases">
        <authorList>
            <person name="Feng X."/>
        </authorList>
    </citation>
    <scope>NUCLEOTIDE SEQUENCE [LARGE SCALE GENOMIC DNA]</scope>
    <source>
        <strain evidence="2 3">JCM14086</strain>
    </source>
</reference>
<comment type="caution">
    <text evidence="2">The sequence shown here is derived from an EMBL/GenBank/DDBJ whole genome shotgun (WGS) entry which is preliminary data.</text>
</comment>
<protein>
    <submittedName>
        <fullName evidence="2">Uncharacterized protein</fullName>
    </submittedName>
</protein>
<dbReference type="EMBL" id="JACHVA010000090">
    <property type="protein sequence ID" value="MBC2602441.1"/>
    <property type="molecule type" value="Genomic_DNA"/>
</dbReference>
<feature type="transmembrane region" description="Helical" evidence="1">
    <location>
        <begin position="45"/>
        <end position="64"/>
    </location>
</feature>
<dbReference type="AlphaFoldDB" id="A0A7X1AYQ8"/>
<keyword evidence="1" id="KW-1133">Transmembrane helix</keyword>
<dbReference type="Proteomes" id="UP000525652">
    <property type="component" value="Unassembled WGS sequence"/>
</dbReference>
<keyword evidence="1" id="KW-0812">Transmembrane</keyword>
<evidence type="ECO:0000313" key="2">
    <source>
        <dbReference type="EMBL" id="MBC2602441.1"/>
    </source>
</evidence>
<gene>
    <name evidence="2" type="ORF">H5P30_11695</name>
</gene>
<keyword evidence="3" id="KW-1185">Reference proteome</keyword>
<organism evidence="2 3">
    <name type="scientific">Puniceicoccus vermicola</name>
    <dbReference type="NCBI Taxonomy" id="388746"/>
    <lineage>
        <taxon>Bacteria</taxon>
        <taxon>Pseudomonadati</taxon>
        <taxon>Verrucomicrobiota</taxon>
        <taxon>Opitutia</taxon>
        <taxon>Puniceicoccales</taxon>
        <taxon>Puniceicoccaceae</taxon>
        <taxon>Puniceicoccus</taxon>
    </lineage>
</organism>
<sequence length="74" mass="8145">MLDDRDSPFQHEVRYASLGFAIVALCGHIHQIIQSHNDSPGNAEILLWTNILTPSIGLVLLLLAHRKKESSTAA</sequence>
<dbReference type="InterPro" id="IPR046740">
    <property type="entry name" value="DUF6790"/>
</dbReference>
<name>A0A7X1AYQ8_9BACT</name>
<feature type="transmembrane region" description="Helical" evidence="1">
    <location>
        <begin position="12"/>
        <end position="33"/>
    </location>
</feature>
<keyword evidence="1" id="KW-0472">Membrane</keyword>
<proteinExistence type="predicted"/>
<dbReference type="Pfam" id="PF20589">
    <property type="entry name" value="DUF6790"/>
    <property type="match status" value="1"/>
</dbReference>
<dbReference type="RefSeq" id="WP_185693127.1">
    <property type="nucleotide sequence ID" value="NZ_JACHVA010000090.1"/>
</dbReference>